<proteinExistence type="predicted"/>
<evidence type="ECO:0000313" key="2">
    <source>
        <dbReference type="Proteomes" id="UP000190328"/>
    </source>
</evidence>
<dbReference type="RefSeq" id="WP_078807870.1">
    <property type="nucleotide sequence ID" value="NZ_FUXI01000023.1"/>
</dbReference>
<dbReference type="InterPro" id="IPR013785">
    <property type="entry name" value="Aldolase_TIM"/>
</dbReference>
<dbReference type="OrthoDB" id="2186776at2"/>
<dbReference type="SUPFAM" id="SSF51569">
    <property type="entry name" value="Aldolase"/>
    <property type="match status" value="1"/>
</dbReference>
<dbReference type="Gene3D" id="3.20.20.70">
    <property type="entry name" value="Aldolase class I"/>
    <property type="match status" value="1"/>
</dbReference>
<dbReference type="AlphaFoldDB" id="A0A1T4PW64"/>
<gene>
    <name evidence="1" type="ORF">SAMN02745116_01949</name>
</gene>
<accession>A0A1T4PW64</accession>
<sequence>MQRKLLIKADMTDDELKETLLNLDDRIEEVFVLPNHLTRAKQLLYRREIKLASLIDYPLGCGTTGKIAFEVGESFRLGAEILQISLPIYAIKEQNFDVIKNLCETLFPLGATRELRFCVENTQLREIDKIKLAQNISSLNIRHLTLHVKNIENALHDISVFQLDAGEEVTLHVNVQELNKEKLPLLYKTGIKRVGAFIL</sequence>
<keyword evidence="2" id="KW-1185">Reference proteome</keyword>
<dbReference type="STRING" id="263852.SAMN02745116_01949"/>
<dbReference type="Proteomes" id="UP000190328">
    <property type="component" value="Unassembled WGS sequence"/>
</dbReference>
<reference evidence="1 2" key="1">
    <citation type="submission" date="2017-02" db="EMBL/GenBank/DDBJ databases">
        <authorList>
            <person name="Peterson S.W."/>
        </authorList>
    </citation>
    <scope>NUCLEOTIDE SEQUENCE [LARGE SCALE GENOMIC DNA]</scope>
    <source>
        <strain evidence="1 2">ATCC BAA-1030</strain>
    </source>
</reference>
<protein>
    <submittedName>
        <fullName evidence="1">Deoxyribose-phosphate aldolase</fullName>
    </submittedName>
</protein>
<evidence type="ECO:0000313" key="1">
    <source>
        <dbReference type="EMBL" id="SJZ95709.1"/>
    </source>
</evidence>
<name>A0A1T4PW64_9ENTE</name>
<dbReference type="EMBL" id="FUXI01000023">
    <property type="protein sequence ID" value="SJZ95709.1"/>
    <property type="molecule type" value="Genomic_DNA"/>
</dbReference>
<organism evidence="1 2">
    <name type="scientific">Pilibacter termitis</name>
    <dbReference type="NCBI Taxonomy" id="263852"/>
    <lineage>
        <taxon>Bacteria</taxon>
        <taxon>Bacillati</taxon>
        <taxon>Bacillota</taxon>
        <taxon>Bacilli</taxon>
        <taxon>Lactobacillales</taxon>
        <taxon>Enterococcaceae</taxon>
        <taxon>Pilibacter</taxon>
    </lineage>
</organism>